<name>A0A1Y2CAB0_9FUNG</name>
<evidence type="ECO:0000259" key="11">
    <source>
        <dbReference type="PROSITE" id="PS00028"/>
    </source>
</evidence>
<evidence type="ECO:0000256" key="1">
    <source>
        <dbReference type="ARBA" id="ARBA00004123"/>
    </source>
</evidence>
<dbReference type="EMBL" id="MCGO01000024">
    <property type="protein sequence ID" value="ORY43794.1"/>
    <property type="molecule type" value="Genomic_DNA"/>
</dbReference>
<evidence type="ECO:0000256" key="9">
    <source>
        <dbReference type="ARBA" id="ARBA00038064"/>
    </source>
</evidence>
<evidence type="ECO:0000313" key="13">
    <source>
        <dbReference type="Proteomes" id="UP000193642"/>
    </source>
</evidence>
<evidence type="ECO:0000256" key="2">
    <source>
        <dbReference type="ARBA" id="ARBA00004496"/>
    </source>
</evidence>
<proteinExistence type="inferred from homology"/>
<protein>
    <recommendedName>
        <fullName evidence="11">C2H2-type domain-containing protein</fullName>
    </recommendedName>
</protein>
<gene>
    <name evidence="12" type="ORF">BCR33DRAFT_717437</name>
</gene>
<dbReference type="SUPFAM" id="SSF57667">
    <property type="entry name" value="beta-beta-alpha zinc fingers"/>
    <property type="match status" value="1"/>
</dbReference>
<keyword evidence="7" id="KW-0862">Zinc</keyword>
<dbReference type="PROSITE" id="PS00028">
    <property type="entry name" value="ZINC_FINGER_C2H2_1"/>
    <property type="match status" value="1"/>
</dbReference>
<dbReference type="GO" id="GO:0005737">
    <property type="term" value="C:cytoplasm"/>
    <property type="evidence" value="ECO:0007669"/>
    <property type="project" value="UniProtKB-SubCell"/>
</dbReference>
<dbReference type="STRING" id="329046.A0A1Y2CAB0"/>
<keyword evidence="3" id="KW-0963">Cytoplasm</keyword>
<comment type="caution">
    <text evidence="12">The sequence shown here is derived from an EMBL/GenBank/DDBJ whole genome shotgun (WGS) entry which is preliminary data.</text>
</comment>
<dbReference type="InterPro" id="IPR036236">
    <property type="entry name" value="Znf_C2H2_sf"/>
</dbReference>
<keyword evidence="8" id="KW-0539">Nucleus</keyword>
<dbReference type="GO" id="GO:0003676">
    <property type="term" value="F:nucleic acid binding"/>
    <property type="evidence" value="ECO:0007669"/>
    <property type="project" value="InterPro"/>
</dbReference>
<organism evidence="12 13">
    <name type="scientific">Rhizoclosmatium globosum</name>
    <dbReference type="NCBI Taxonomy" id="329046"/>
    <lineage>
        <taxon>Eukaryota</taxon>
        <taxon>Fungi</taxon>
        <taxon>Fungi incertae sedis</taxon>
        <taxon>Chytridiomycota</taxon>
        <taxon>Chytridiomycota incertae sedis</taxon>
        <taxon>Chytridiomycetes</taxon>
        <taxon>Chytridiales</taxon>
        <taxon>Chytriomycetaceae</taxon>
        <taxon>Rhizoclosmatium</taxon>
    </lineage>
</organism>
<dbReference type="SMART" id="SM00451">
    <property type="entry name" value="ZnF_U1"/>
    <property type="match status" value="1"/>
</dbReference>
<dbReference type="PANTHER" id="PTHR46095:SF1">
    <property type="entry name" value="ZINC FINGER PROTEIN 593"/>
    <property type="match status" value="1"/>
</dbReference>
<evidence type="ECO:0000256" key="5">
    <source>
        <dbReference type="ARBA" id="ARBA00022723"/>
    </source>
</evidence>
<dbReference type="FunFam" id="3.30.160.60:FF:000299">
    <property type="entry name" value="Zinc finger protein 593"/>
    <property type="match status" value="1"/>
</dbReference>
<dbReference type="InterPro" id="IPR013087">
    <property type="entry name" value="Znf_C2H2_type"/>
</dbReference>
<keyword evidence="4" id="KW-0690">Ribosome biogenesis</keyword>
<dbReference type="InterPro" id="IPR051879">
    <property type="entry name" value="C2H2-ZF_Maturation_Protein"/>
</dbReference>
<dbReference type="InterPro" id="IPR022755">
    <property type="entry name" value="Znf_C2H2_jaz"/>
</dbReference>
<keyword evidence="6" id="KW-0863">Zinc-finger</keyword>
<keyword evidence="13" id="KW-1185">Reference proteome</keyword>
<keyword evidence="5" id="KW-0479">Metal-binding</keyword>
<dbReference type="GO" id="GO:0005634">
    <property type="term" value="C:nucleus"/>
    <property type="evidence" value="ECO:0007669"/>
    <property type="project" value="UniProtKB-SubCell"/>
</dbReference>
<dbReference type="GO" id="GO:0008270">
    <property type="term" value="F:zinc ion binding"/>
    <property type="evidence" value="ECO:0007669"/>
    <property type="project" value="UniProtKB-KW"/>
</dbReference>
<dbReference type="GO" id="GO:0043021">
    <property type="term" value="F:ribonucleoprotein complex binding"/>
    <property type="evidence" value="ECO:0007669"/>
    <property type="project" value="UniProtKB-ARBA"/>
</dbReference>
<dbReference type="AlphaFoldDB" id="A0A1Y2CAB0"/>
<evidence type="ECO:0000256" key="3">
    <source>
        <dbReference type="ARBA" id="ARBA00022490"/>
    </source>
</evidence>
<evidence type="ECO:0000256" key="4">
    <source>
        <dbReference type="ARBA" id="ARBA00022517"/>
    </source>
</evidence>
<dbReference type="Pfam" id="PF12171">
    <property type="entry name" value="zf-C2H2_jaz"/>
    <property type="match status" value="1"/>
</dbReference>
<feature type="region of interest" description="Disordered" evidence="10">
    <location>
        <begin position="1"/>
        <end position="27"/>
    </location>
</feature>
<comment type="subcellular location">
    <subcellularLocation>
        <location evidence="2">Cytoplasm</location>
    </subcellularLocation>
    <subcellularLocation>
        <location evidence="1">Nucleus</location>
    </subcellularLocation>
</comment>
<dbReference type="InterPro" id="IPR003604">
    <property type="entry name" value="Matrin/U1-like-C_Znf_C2H2"/>
</dbReference>
<dbReference type="GO" id="GO:0042254">
    <property type="term" value="P:ribosome biogenesis"/>
    <property type="evidence" value="ECO:0007669"/>
    <property type="project" value="UniProtKB-KW"/>
</dbReference>
<evidence type="ECO:0000256" key="7">
    <source>
        <dbReference type="ARBA" id="ARBA00022833"/>
    </source>
</evidence>
<evidence type="ECO:0000256" key="10">
    <source>
        <dbReference type="SAM" id="MobiDB-lite"/>
    </source>
</evidence>
<evidence type="ECO:0000256" key="8">
    <source>
        <dbReference type="ARBA" id="ARBA00023242"/>
    </source>
</evidence>
<feature type="compositionally biased region" description="Basic residues" evidence="10">
    <location>
        <begin position="1"/>
        <end position="11"/>
    </location>
</feature>
<sequence>MTRMRRKKNPHNIRDVKRASRTRARTKDLDQIQTDIAARVAAGVGDLVTGVPQPPRELDPDLPGLGQFYCIHCDKYFVTQPAMDVHLASKPHKKRIKVLKEPAFTQAEAEAAVGLRTDNTRGKKSSSAMNVETVHAGIFADLNA</sequence>
<dbReference type="Gene3D" id="3.30.160.60">
    <property type="entry name" value="Classic Zinc Finger"/>
    <property type="match status" value="1"/>
</dbReference>
<reference evidence="12 13" key="1">
    <citation type="submission" date="2016-07" db="EMBL/GenBank/DDBJ databases">
        <title>Pervasive Adenine N6-methylation of Active Genes in Fungi.</title>
        <authorList>
            <consortium name="DOE Joint Genome Institute"/>
            <person name="Mondo S.J."/>
            <person name="Dannebaum R.O."/>
            <person name="Kuo R.C."/>
            <person name="Labutti K."/>
            <person name="Haridas S."/>
            <person name="Kuo A."/>
            <person name="Salamov A."/>
            <person name="Ahrendt S.R."/>
            <person name="Lipzen A."/>
            <person name="Sullivan W."/>
            <person name="Andreopoulos W.B."/>
            <person name="Clum A."/>
            <person name="Lindquist E."/>
            <person name="Daum C."/>
            <person name="Ramamoorthy G.K."/>
            <person name="Gryganskyi A."/>
            <person name="Culley D."/>
            <person name="Magnuson J.K."/>
            <person name="James T.Y."/>
            <person name="O'Malley M.A."/>
            <person name="Stajich J.E."/>
            <person name="Spatafora J.W."/>
            <person name="Visel A."/>
            <person name="Grigoriev I.V."/>
        </authorList>
    </citation>
    <scope>NUCLEOTIDE SEQUENCE [LARGE SCALE GENOMIC DNA]</scope>
    <source>
        <strain evidence="12 13">JEL800</strain>
    </source>
</reference>
<comment type="similarity">
    <text evidence="9">Belongs to the ZNF593/BUD20 C2H2-type zinc-finger protein family.</text>
</comment>
<dbReference type="Proteomes" id="UP000193642">
    <property type="component" value="Unassembled WGS sequence"/>
</dbReference>
<evidence type="ECO:0000256" key="6">
    <source>
        <dbReference type="ARBA" id="ARBA00022771"/>
    </source>
</evidence>
<dbReference type="OrthoDB" id="24683at2759"/>
<dbReference type="PANTHER" id="PTHR46095">
    <property type="entry name" value="ZINC FINGER PROTEIN 593"/>
    <property type="match status" value="1"/>
</dbReference>
<feature type="domain" description="C2H2-type" evidence="11">
    <location>
        <begin position="70"/>
        <end position="92"/>
    </location>
</feature>
<accession>A0A1Y2CAB0</accession>
<evidence type="ECO:0000313" key="12">
    <source>
        <dbReference type="EMBL" id="ORY43794.1"/>
    </source>
</evidence>